<dbReference type="SUPFAM" id="SSF48097">
    <property type="entry name" value="Regulator of G-protein signaling, RGS"/>
    <property type="match status" value="1"/>
</dbReference>
<keyword evidence="8" id="KW-1185">Reference proteome</keyword>
<dbReference type="RefSeq" id="XP_018710277.1">
    <property type="nucleotide sequence ID" value="XM_018855248.1"/>
</dbReference>
<dbReference type="AlphaFoldDB" id="A0A1A0H778"/>
<feature type="region of interest" description="Disordered" evidence="3">
    <location>
        <begin position="477"/>
        <end position="500"/>
    </location>
</feature>
<dbReference type="Pfam" id="PF08628">
    <property type="entry name" value="Nexin_C"/>
    <property type="match status" value="1"/>
</dbReference>
<feature type="domain" description="PXA" evidence="6">
    <location>
        <begin position="41"/>
        <end position="225"/>
    </location>
</feature>
<feature type="compositionally biased region" description="Polar residues" evidence="3">
    <location>
        <begin position="485"/>
        <end position="499"/>
    </location>
</feature>
<dbReference type="STRING" id="869754.A0A1A0H778"/>
<dbReference type="EMBL" id="LXTC01000005">
    <property type="protein sequence ID" value="OBA19752.1"/>
    <property type="molecule type" value="Genomic_DNA"/>
</dbReference>
<dbReference type="OrthoDB" id="120967at2759"/>
<comment type="caution">
    <text evidence="7">The sequence shown here is derived from an EMBL/GenBank/DDBJ whole genome shotgun (WGS) entry which is preliminary data.</text>
</comment>
<dbReference type="SMART" id="SM00312">
    <property type="entry name" value="PX"/>
    <property type="match status" value="1"/>
</dbReference>
<gene>
    <name evidence="7" type="ORF">METBIDRAFT_230377</name>
</gene>
<evidence type="ECO:0000259" key="6">
    <source>
        <dbReference type="PROSITE" id="PS51207"/>
    </source>
</evidence>
<protein>
    <submittedName>
        <fullName evidence="7">Uncharacterized protein</fullName>
    </submittedName>
</protein>
<dbReference type="Gene3D" id="3.30.1520.10">
    <property type="entry name" value="Phox-like domain"/>
    <property type="match status" value="1"/>
</dbReference>
<dbReference type="Proteomes" id="UP000092555">
    <property type="component" value="Unassembled WGS sequence"/>
</dbReference>
<evidence type="ECO:0000313" key="7">
    <source>
        <dbReference type="EMBL" id="OBA19752.1"/>
    </source>
</evidence>
<evidence type="ECO:0000259" key="4">
    <source>
        <dbReference type="PROSITE" id="PS50132"/>
    </source>
</evidence>
<dbReference type="Pfam" id="PF00615">
    <property type="entry name" value="RGS"/>
    <property type="match status" value="1"/>
</dbReference>
<dbReference type="SMART" id="SM00313">
    <property type="entry name" value="PXA"/>
    <property type="match status" value="1"/>
</dbReference>
<dbReference type="PROSITE" id="PS50132">
    <property type="entry name" value="RGS"/>
    <property type="match status" value="1"/>
</dbReference>
<dbReference type="InterPro" id="IPR016137">
    <property type="entry name" value="RGS"/>
</dbReference>
<evidence type="ECO:0000256" key="1">
    <source>
        <dbReference type="ARBA" id="ARBA00010883"/>
    </source>
</evidence>
<dbReference type="PANTHER" id="PTHR22775">
    <property type="entry name" value="SORTING NEXIN"/>
    <property type="match status" value="1"/>
</dbReference>
<evidence type="ECO:0000256" key="3">
    <source>
        <dbReference type="SAM" id="MobiDB-lite"/>
    </source>
</evidence>
<feature type="coiled-coil region" evidence="2">
    <location>
        <begin position="580"/>
        <end position="633"/>
    </location>
</feature>
<dbReference type="GO" id="GO:0035091">
    <property type="term" value="F:phosphatidylinositol binding"/>
    <property type="evidence" value="ECO:0007669"/>
    <property type="project" value="InterPro"/>
</dbReference>
<dbReference type="InterPro" id="IPR003114">
    <property type="entry name" value="Phox_assoc"/>
</dbReference>
<evidence type="ECO:0000313" key="8">
    <source>
        <dbReference type="Proteomes" id="UP000092555"/>
    </source>
</evidence>
<keyword evidence="2" id="KW-0175">Coiled coil</keyword>
<feature type="domain" description="RGS" evidence="4">
    <location>
        <begin position="276"/>
        <end position="410"/>
    </location>
</feature>
<feature type="coiled-coil region" evidence="2">
    <location>
        <begin position="799"/>
        <end position="826"/>
    </location>
</feature>
<dbReference type="CDD" id="cd06876">
    <property type="entry name" value="PX_MDM1p"/>
    <property type="match status" value="1"/>
</dbReference>
<dbReference type="InterPro" id="IPR044926">
    <property type="entry name" value="RGS_subdomain_2"/>
</dbReference>
<dbReference type="InterPro" id="IPR001683">
    <property type="entry name" value="PX_dom"/>
</dbReference>
<feature type="domain" description="PX" evidence="5">
    <location>
        <begin position="641"/>
        <end position="763"/>
    </location>
</feature>
<comment type="similarity">
    <text evidence="1">Belongs to the sorting nexin family.</text>
</comment>
<proteinExistence type="inferred from homology"/>
<dbReference type="PANTHER" id="PTHR22775:SF3">
    <property type="entry name" value="SORTING NEXIN-13"/>
    <property type="match status" value="1"/>
</dbReference>
<dbReference type="SUPFAM" id="SSF64268">
    <property type="entry name" value="PX domain"/>
    <property type="match status" value="1"/>
</dbReference>
<reference evidence="7 8" key="1">
    <citation type="submission" date="2016-05" db="EMBL/GenBank/DDBJ databases">
        <title>Comparative genomics of biotechnologically important yeasts.</title>
        <authorList>
            <consortium name="DOE Joint Genome Institute"/>
            <person name="Riley R."/>
            <person name="Haridas S."/>
            <person name="Wolfe K.H."/>
            <person name="Lopes M.R."/>
            <person name="Hittinger C.T."/>
            <person name="Goker M."/>
            <person name="Salamov A."/>
            <person name="Wisecaver J."/>
            <person name="Long T.M."/>
            <person name="Aerts A.L."/>
            <person name="Barry K."/>
            <person name="Choi C."/>
            <person name="Clum A."/>
            <person name="Coughlan A.Y."/>
            <person name="Deshpande S."/>
            <person name="Douglass A.P."/>
            <person name="Hanson S.J."/>
            <person name="Klenk H.-P."/>
            <person name="LaButti K."/>
            <person name="Lapidus A."/>
            <person name="Lindquist E."/>
            <person name="Lipzen A."/>
            <person name="Meier-kolthoff J.P."/>
            <person name="Ohm R.A."/>
            <person name="Otillar R.P."/>
            <person name="Pangilinan J."/>
            <person name="Peng Y."/>
            <person name="Rokas A."/>
            <person name="Rosa C.A."/>
            <person name="Scheuner C."/>
            <person name="Sibirny A.A."/>
            <person name="Slot J.C."/>
            <person name="Stielow J.B."/>
            <person name="Sun H."/>
            <person name="Kurtzman C.P."/>
            <person name="Blackwell M."/>
            <person name="Grigoriev I.V."/>
            <person name="Jeffries T.W."/>
        </authorList>
    </citation>
    <scope>NUCLEOTIDE SEQUENCE [LARGE SCALE GENOMIC DNA]</scope>
    <source>
        <strain evidence="7 8">NRRL YB-4993</strain>
    </source>
</reference>
<accession>A0A1A0H778</accession>
<dbReference type="Pfam" id="PF00787">
    <property type="entry name" value="PX"/>
    <property type="match status" value="1"/>
</dbReference>
<dbReference type="PROSITE" id="PS51207">
    <property type="entry name" value="PXA"/>
    <property type="match status" value="1"/>
</dbReference>
<dbReference type="InterPro" id="IPR036305">
    <property type="entry name" value="RGS_sf"/>
</dbReference>
<evidence type="ECO:0000256" key="2">
    <source>
        <dbReference type="SAM" id="Coils"/>
    </source>
</evidence>
<dbReference type="Gene3D" id="1.10.167.10">
    <property type="entry name" value="Regulator of G-protein Signalling 4, domain 2"/>
    <property type="match status" value="1"/>
</dbReference>
<sequence length="984" mass="112021">MLRNRIESKPGKAYHVKHTEVSGLCKSIIDRITKIKFVKESPVISQALARLTDLVLKELIDLWFSKISVDLLFQDSLRLELKHVFSSLSARIAAVDVPNVLVHKITPLLTDHYAQFISTDYAHDSVHSFESKLNVARKFGKGSIHNGVTMTVPGSGPRIKEKAYLRTKVKKLLPLLLSPQESSNELVGTLLTEILACTVLTNAFSVLSEGDFFNQMVVKAVGANLKHRNQVKRLREALQQHTTQTPTHTLRIGQNSALPPLKAPISPEYKSLKFQTLDTVLAEPKHAAVFREFLRGYKHEAEIDLWQHIELMRAPLEGTDTSGIPLFLEFSNEDDIVKIYEKYFALPFLEISELIRRQVSAYVQNATRRDAALYQQARLALFELQNDIFAHMKAAHLEQFRSSNRFGDLEAVLPKKSINPRVISTAFPRTTNVNDEDKSNTEIDQEKSPILSPVVVQAVESAFEKIMKTTSIDHENRLLTPTDCPDSTITVSRKSSQPSLFGDTTELLDNSVFGSNPYNSNRLSALFEETSDSDLDSNSLSDSVDSSISASQSFSNLELLLAAPGDLSLAEKIGVLDQDIENLTKQNDILLSLLKKAELTNNVAELKVLRRSNASLEKEINTKELQKQQYIVQENDNSLYGKSKIRIQSCVFGKDEKISYVMYVIEVQKYSSEDPNEIVAGWIVARRFSQFHKLHEFLKRRYNDVNEVKFPKKNVPYLKFQKTQQIETRKPILEKYLQDLLAIPDVCSDPAFRSFLSSETFKVGKSQATSKSTFYSMFNRFPRELGNDLRFDTSQVRQNKEMLQNIKEMERELKQYDEIQKNSAEKVPFVKPISDLLLTLFDLSKSNWLRGRALLVILQQVLGSTIERTLTSQIEQNIKQDLRIADVLNSLQDMLFPNGKFRESPELRTKAQQLATRKEANSILQIYMSETCSKIFGIRNTDQACKNILEMFQNDYLNKHLMFNVLDVVLLAIFPELDEDSYKV</sequence>
<organism evidence="7 8">
    <name type="scientific">Metschnikowia bicuspidata var. bicuspidata NRRL YB-4993</name>
    <dbReference type="NCBI Taxonomy" id="869754"/>
    <lineage>
        <taxon>Eukaryota</taxon>
        <taxon>Fungi</taxon>
        <taxon>Dikarya</taxon>
        <taxon>Ascomycota</taxon>
        <taxon>Saccharomycotina</taxon>
        <taxon>Pichiomycetes</taxon>
        <taxon>Metschnikowiaceae</taxon>
        <taxon>Metschnikowia</taxon>
    </lineage>
</organism>
<dbReference type="InterPro" id="IPR036871">
    <property type="entry name" value="PX_dom_sf"/>
</dbReference>
<evidence type="ECO:0000259" key="5">
    <source>
        <dbReference type="PROSITE" id="PS50195"/>
    </source>
</evidence>
<dbReference type="GeneID" id="30028224"/>
<dbReference type="Pfam" id="PF02194">
    <property type="entry name" value="PXA"/>
    <property type="match status" value="1"/>
</dbReference>
<dbReference type="PROSITE" id="PS50195">
    <property type="entry name" value="PX"/>
    <property type="match status" value="1"/>
</dbReference>
<dbReference type="InterPro" id="IPR013937">
    <property type="entry name" value="Sorting_nexin_C"/>
</dbReference>
<name>A0A1A0H778_9ASCO</name>